<protein>
    <submittedName>
        <fullName evidence="2">Replication-relaxation family protein</fullName>
    </submittedName>
</protein>
<evidence type="ECO:0000313" key="3">
    <source>
        <dbReference type="Proteomes" id="UP001602245"/>
    </source>
</evidence>
<comment type="caution">
    <text evidence="2">The sequence shown here is derived from an EMBL/GenBank/DDBJ whole genome shotgun (WGS) entry which is preliminary data.</text>
</comment>
<keyword evidence="3" id="KW-1185">Reference proteome</keyword>
<sequence>MIASQRGEPVPRRNEARQRRWQLTSRANLPHLLGVNAFFTQLAAFARTHLDADLRRWWSAARCQQAGAFADHVHSGGRVDGQALPYRPRVRPDGHGIFTGPGRHYRVLPGTTPGPSPWAAWWTRSTATATWPGSPAPVYQYHTCYSRVRYGAHGCDAPGLDAPALDAATLKALHDFYGLANRLIADAISRARDHHRASRADRRAELDAIEATISSKTTARDRCRTAFENGAMDEADAGSRLRELRAEIDALTIRRDESPTPSKTNRSRHRRPP</sequence>
<dbReference type="EMBL" id="JBIAZU010000001">
    <property type="protein sequence ID" value="MFF5288488.1"/>
    <property type="molecule type" value="Genomic_DNA"/>
</dbReference>
<dbReference type="Pfam" id="PF13814">
    <property type="entry name" value="Replic_Relax"/>
    <property type="match status" value="1"/>
</dbReference>
<accession>A0ABW6W660</accession>
<reference evidence="2 3" key="1">
    <citation type="submission" date="2024-10" db="EMBL/GenBank/DDBJ databases">
        <title>The Natural Products Discovery Center: Release of the First 8490 Sequenced Strains for Exploring Actinobacteria Biosynthetic Diversity.</title>
        <authorList>
            <person name="Kalkreuter E."/>
            <person name="Kautsar S.A."/>
            <person name="Yang D."/>
            <person name="Bader C.D."/>
            <person name="Teijaro C.N."/>
            <person name="Fluegel L."/>
            <person name="Davis C.M."/>
            <person name="Simpson J.R."/>
            <person name="Lauterbach L."/>
            <person name="Steele A.D."/>
            <person name="Gui C."/>
            <person name="Meng S."/>
            <person name="Li G."/>
            <person name="Viehrig K."/>
            <person name="Ye F."/>
            <person name="Su P."/>
            <person name="Kiefer A.F."/>
            <person name="Nichols A."/>
            <person name="Cepeda A.J."/>
            <person name="Yan W."/>
            <person name="Fan B."/>
            <person name="Jiang Y."/>
            <person name="Adhikari A."/>
            <person name="Zheng C.-J."/>
            <person name="Schuster L."/>
            <person name="Cowan T.M."/>
            <person name="Smanski M.J."/>
            <person name="Chevrette M.G."/>
            <person name="De Carvalho L.P.S."/>
            <person name="Shen B."/>
        </authorList>
    </citation>
    <scope>NUCLEOTIDE SEQUENCE [LARGE SCALE GENOMIC DNA]</scope>
    <source>
        <strain evidence="2 3">NPDC000087</strain>
    </source>
</reference>
<dbReference type="RefSeq" id="WP_387696477.1">
    <property type="nucleotide sequence ID" value="NZ_JBIAZU010000001.1"/>
</dbReference>
<dbReference type="InterPro" id="IPR025855">
    <property type="entry name" value="Replic_Relax"/>
</dbReference>
<feature type="region of interest" description="Disordered" evidence="1">
    <location>
        <begin position="250"/>
        <end position="273"/>
    </location>
</feature>
<gene>
    <name evidence="2" type="ORF">ACFY35_03560</name>
</gene>
<organism evidence="2 3">
    <name type="scientific">Paractinoplanes globisporus</name>
    <dbReference type="NCBI Taxonomy" id="113565"/>
    <lineage>
        <taxon>Bacteria</taxon>
        <taxon>Bacillati</taxon>
        <taxon>Actinomycetota</taxon>
        <taxon>Actinomycetes</taxon>
        <taxon>Micromonosporales</taxon>
        <taxon>Micromonosporaceae</taxon>
        <taxon>Paractinoplanes</taxon>
    </lineage>
</organism>
<evidence type="ECO:0000256" key="1">
    <source>
        <dbReference type="SAM" id="MobiDB-lite"/>
    </source>
</evidence>
<evidence type="ECO:0000313" key="2">
    <source>
        <dbReference type="EMBL" id="MFF5288488.1"/>
    </source>
</evidence>
<dbReference type="Proteomes" id="UP001602245">
    <property type="component" value="Unassembled WGS sequence"/>
</dbReference>
<name>A0ABW6W660_9ACTN</name>
<proteinExistence type="predicted"/>